<name>A0ABW4YFU8_9BACL</name>
<dbReference type="RefSeq" id="WP_377769608.1">
    <property type="nucleotide sequence ID" value="NZ_JBHUHO010000007.1"/>
</dbReference>
<comment type="caution">
    <text evidence="1">The sequence shown here is derived from an EMBL/GenBank/DDBJ whole genome shotgun (WGS) entry which is preliminary data.</text>
</comment>
<proteinExistence type="predicted"/>
<evidence type="ECO:0000313" key="2">
    <source>
        <dbReference type="Proteomes" id="UP001597362"/>
    </source>
</evidence>
<sequence>MRNMETAIKELINGIAVENGDNWLAIQKLIQLSNQQNRSTLQLSEHPFQEEDVKLWSKLPKMRGEDPDSLEWIGLLGQIKRALTSDPASPNVQHIIRRMLEKQAEQFHNKDDFLNKLWEIRKSPEQSEQYRFYPLDDDIIVYLEKAYEIYLNHLNNHTL</sequence>
<reference evidence="2" key="1">
    <citation type="journal article" date="2019" name="Int. J. Syst. Evol. Microbiol.">
        <title>The Global Catalogue of Microorganisms (GCM) 10K type strain sequencing project: providing services to taxonomists for standard genome sequencing and annotation.</title>
        <authorList>
            <consortium name="The Broad Institute Genomics Platform"/>
            <consortium name="The Broad Institute Genome Sequencing Center for Infectious Disease"/>
            <person name="Wu L."/>
            <person name="Ma J."/>
        </authorList>
    </citation>
    <scope>NUCLEOTIDE SEQUENCE [LARGE SCALE GENOMIC DNA]</scope>
    <source>
        <strain evidence="2">GH52</strain>
    </source>
</reference>
<organism evidence="1 2">
    <name type="scientific">Paenibacillus yanchengensis</name>
    <dbReference type="NCBI Taxonomy" id="2035833"/>
    <lineage>
        <taxon>Bacteria</taxon>
        <taxon>Bacillati</taxon>
        <taxon>Bacillota</taxon>
        <taxon>Bacilli</taxon>
        <taxon>Bacillales</taxon>
        <taxon>Paenibacillaceae</taxon>
        <taxon>Paenibacillus</taxon>
    </lineage>
</organism>
<evidence type="ECO:0000313" key="1">
    <source>
        <dbReference type="EMBL" id="MFD2114595.1"/>
    </source>
</evidence>
<protein>
    <submittedName>
        <fullName evidence="1">MerR family transcriptional regulator</fullName>
    </submittedName>
</protein>
<dbReference type="EMBL" id="JBHUHO010000007">
    <property type="protein sequence ID" value="MFD2114595.1"/>
    <property type="molecule type" value="Genomic_DNA"/>
</dbReference>
<keyword evidence="2" id="KW-1185">Reference proteome</keyword>
<accession>A0ABW4YFU8</accession>
<gene>
    <name evidence="1" type="ORF">ACFSJH_02390</name>
</gene>
<dbReference type="Proteomes" id="UP001597362">
    <property type="component" value="Unassembled WGS sequence"/>
</dbReference>